<evidence type="ECO:0000313" key="3">
    <source>
        <dbReference type="Proteomes" id="UP000823388"/>
    </source>
</evidence>
<accession>A0A8T0NZN6</accession>
<sequence length="108" mass="11921">MNSSLGTSSRPHGQPKMKLALAPRRSRSPARNPPPAPKTPTRNKEPTREHKRSFPIAQRKTTTNLMQTEAAKTGKPPWKSKEHAPAPDLNPETSSSPPRRRLLAPPHG</sequence>
<evidence type="ECO:0000256" key="1">
    <source>
        <dbReference type="SAM" id="MobiDB-lite"/>
    </source>
</evidence>
<organism evidence="2 3">
    <name type="scientific">Panicum virgatum</name>
    <name type="common">Blackwell switchgrass</name>
    <dbReference type="NCBI Taxonomy" id="38727"/>
    <lineage>
        <taxon>Eukaryota</taxon>
        <taxon>Viridiplantae</taxon>
        <taxon>Streptophyta</taxon>
        <taxon>Embryophyta</taxon>
        <taxon>Tracheophyta</taxon>
        <taxon>Spermatophyta</taxon>
        <taxon>Magnoliopsida</taxon>
        <taxon>Liliopsida</taxon>
        <taxon>Poales</taxon>
        <taxon>Poaceae</taxon>
        <taxon>PACMAD clade</taxon>
        <taxon>Panicoideae</taxon>
        <taxon>Panicodae</taxon>
        <taxon>Paniceae</taxon>
        <taxon>Panicinae</taxon>
        <taxon>Panicum</taxon>
        <taxon>Panicum sect. Hiantes</taxon>
    </lineage>
</organism>
<evidence type="ECO:0000313" key="2">
    <source>
        <dbReference type="EMBL" id="KAG2552596.1"/>
    </source>
</evidence>
<dbReference type="Proteomes" id="UP000823388">
    <property type="component" value="Chromosome 9K"/>
</dbReference>
<feature type="region of interest" description="Disordered" evidence="1">
    <location>
        <begin position="1"/>
        <end position="108"/>
    </location>
</feature>
<keyword evidence="3" id="KW-1185">Reference proteome</keyword>
<reference evidence="2" key="1">
    <citation type="submission" date="2020-05" db="EMBL/GenBank/DDBJ databases">
        <title>WGS assembly of Panicum virgatum.</title>
        <authorList>
            <person name="Lovell J.T."/>
            <person name="Jenkins J."/>
            <person name="Shu S."/>
            <person name="Juenger T.E."/>
            <person name="Schmutz J."/>
        </authorList>
    </citation>
    <scope>NUCLEOTIDE SEQUENCE</scope>
    <source>
        <strain evidence="2">AP13</strain>
    </source>
</reference>
<gene>
    <name evidence="2" type="ORF">PVAP13_9KG496700</name>
</gene>
<name>A0A8T0NZN6_PANVG</name>
<feature type="compositionally biased region" description="Polar residues" evidence="1">
    <location>
        <begin position="1"/>
        <end position="11"/>
    </location>
</feature>
<dbReference type="EMBL" id="CM029053">
    <property type="protein sequence ID" value="KAG2552596.1"/>
    <property type="molecule type" value="Genomic_DNA"/>
</dbReference>
<proteinExistence type="predicted"/>
<comment type="caution">
    <text evidence="2">The sequence shown here is derived from an EMBL/GenBank/DDBJ whole genome shotgun (WGS) entry which is preliminary data.</text>
</comment>
<dbReference type="AlphaFoldDB" id="A0A8T0NZN6"/>
<protein>
    <submittedName>
        <fullName evidence="2">Uncharacterized protein</fullName>
    </submittedName>
</protein>